<dbReference type="Proteomes" id="UP000178849">
    <property type="component" value="Unassembled WGS sequence"/>
</dbReference>
<accession>A0A1G2BLG1</accession>
<proteinExistence type="predicted"/>
<dbReference type="STRING" id="1798550.A2927_02130"/>
<sequence length="183" mass="20257">MKDSDSIFCKVISQEISGLFCNINGAQGDCQNCHWDGVPKKLLVANDPPLRNFFEPPLIKRLNQAGVVELSQIMALGEEGLVGRFGRPTVSKIKRQLKLAGIDLPKIKSANVTFLPKRDLLPAPETPLMDLLPARQSRPLKGLKITTLGGLLSIWPTLHKHIDGGAVGRIKRYLEARYEIKLN</sequence>
<dbReference type="EMBL" id="MHKL01000020">
    <property type="protein sequence ID" value="OGY89369.1"/>
    <property type="molecule type" value="Genomic_DNA"/>
</dbReference>
<evidence type="ECO:0000313" key="1">
    <source>
        <dbReference type="EMBL" id="OGY89369.1"/>
    </source>
</evidence>
<organism evidence="1 2">
    <name type="scientific">Candidatus Komeilibacteria bacterium RIFCSPLOWO2_01_FULL_45_10</name>
    <dbReference type="NCBI Taxonomy" id="1798550"/>
    <lineage>
        <taxon>Bacteria</taxon>
        <taxon>Candidatus Komeiliibacteriota</taxon>
    </lineage>
</organism>
<dbReference type="AlphaFoldDB" id="A0A1G2BLG1"/>
<name>A0A1G2BLG1_9BACT</name>
<reference evidence="1 2" key="1">
    <citation type="journal article" date="2016" name="Nat. Commun.">
        <title>Thousands of microbial genomes shed light on interconnected biogeochemical processes in an aquifer system.</title>
        <authorList>
            <person name="Anantharaman K."/>
            <person name="Brown C.T."/>
            <person name="Hug L.A."/>
            <person name="Sharon I."/>
            <person name="Castelle C.J."/>
            <person name="Probst A.J."/>
            <person name="Thomas B.C."/>
            <person name="Singh A."/>
            <person name="Wilkins M.J."/>
            <person name="Karaoz U."/>
            <person name="Brodie E.L."/>
            <person name="Williams K.H."/>
            <person name="Hubbard S.S."/>
            <person name="Banfield J.F."/>
        </authorList>
    </citation>
    <scope>NUCLEOTIDE SEQUENCE [LARGE SCALE GENOMIC DNA]</scope>
</reference>
<gene>
    <name evidence="1" type="ORF">A2927_02130</name>
</gene>
<protein>
    <submittedName>
        <fullName evidence="1">Uncharacterized protein</fullName>
    </submittedName>
</protein>
<evidence type="ECO:0000313" key="2">
    <source>
        <dbReference type="Proteomes" id="UP000178849"/>
    </source>
</evidence>
<comment type="caution">
    <text evidence="1">The sequence shown here is derived from an EMBL/GenBank/DDBJ whole genome shotgun (WGS) entry which is preliminary data.</text>
</comment>